<reference evidence="2" key="1">
    <citation type="journal article" date="2014" name="Front. Microbiol.">
        <title>High frequency of phylogenetically diverse reductive dehalogenase-homologous genes in deep subseafloor sedimentary metagenomes.</title>
        <authorList>
            <person name="Kawai M."/>
            <person name="Futagami T."/>
            <person name="Toyoda A."/>
            <person name="Takaki Y."/>
            <person name="Nishi S."/>
            <person name="Hori S."/>
            <person name="Arai W."/>
            <person name="Tsubouchi T."/>
            <person name="Morono Y."/>
            <person name="Uchiyama I."/>
            <person name="Ito T."/>
            <person name="Fujiyama A."/>
            <person name="Inagaki F."/>
            <person name="Takami H."/>
        </authorList>
    </citation>
    <scope>NUCLEOTIDE SEQUENCE</scope>
    <source>
        <strain evidence="2">Expedition CK06-06</strain>
    </source>
</reference>
<proteinExistence type="predicted"/>
<dbReference type="InterPro" id="IPR052747">
    <property type="entry name" value="TA_system_RelE_toxin"/>
</dbReference>
<protein>
    <recommendedName>
        <fullName evidence="3">Type II toxin-antitoxin system RelE/ParE family toxin</fullName>
    </recommendedName>
</protein>
<accession>X1SEE2</accession>
<evidence type="ECO:0000313" key="2">
    <source>
        <dbReference type="EMBL" id="GAI91392.1"/>
    </source>
</evidence>
<name>X1SEE2_9ZZZZ</name>
<keyword evidence="1" id="KW-1277">Toxin-antitoxin system</keyword>
<dbReference type="InterPro" id="IPR035093">
    <property type="entry name" value="RelE/ParE_toxin_dom_sf"/>
</dbReference>
<dbReference type="InterPro" id="IPR007712">
    <property type="entry name" value="RelE/ParE_toxin"/>
</dbReference>
<sequence length="98" mass="11768">MTGFEIYLKPSAVKDMDRLRKYDAVMVADGMEIHLSHNPTKESKSRVKRLRGISNPDYRLRLGDFRVFYNVDNEKHMVNVLRLLHKDQTHRYYEEVRK</sequence>
<evidence type="ECO:0000256" key="1">
    <source>
        <dbReference type="ARBA" id="ARBA00022649"/>
    </source>
</evidence>
<evidence type="ECO:0008006" key="3">
    <source>
        <dbReference type="Google" id="ProtNLM"/>
    </source>
</evidence>
<organism evidence="2">
    <name type="scientific">marine sediment metagenome</name>
    <dbReference type="NCBI Taxonomy" id="412755"/>
    <lineage>
        <taxon>unclassified sequences</taxon>
        <taxon>metagenomes</taxon>
        <taxon>ecological metagenomes</taxon>
    </lineage>
</organism>
<dbReference type="Pfam" id="PF05016">
    <property type="entry name" value="ParE_toxin"/>
    <property type="match status" value="1"/>
</dbReference>
<dbReference type="PANTHER" id="PTHR38813:SF1">
    <property type="entry name" value="TOXIN RELE1-RELATED"/>
    <property type="match status" value="1"/>
</dbReference>
<dbReference type="Gene3D" id="3.30.2310.20">
    <property type="entry name" value="RelE-like"/>
    <property type="match status" value="1"/>
</dbReference>
<dbReference type="PANTHER" id="PTHR38813">
    <property type="match status" value="1"/>
</dbReference>
<gene>
    <name evidence="2" type="ORF">S12H4_36461</name>
</gene>
<dbReference type="AlphaFoldDB" id="X1SEE2"/>
<dbReference type="SUPFAM" id="SSF143011">
    <property type="entry name" value="RelE-like"/>
    <property type="match status" value="1"/>
</dbReference>
<dbReference type="EMBL" id="BARW01021737">
    <property type="protein sequence ID" value="GAI91392.1"/>
    <property type="molecule type" value="Genomic_DNA"/>
</dbReference>
<comment type="caution">
    <text evidence="2">The sequence shown here is derived from an EMBL/GenBank/DDBJ whole genome shotgun (WGS) entry which is preliminary data.</text>
</comment>